<protein>
    <submittedName>
        <fullName evidence="10">Rhomboid family intramembrane serine protease</fullName>
    </submittedName>
</protein>
<evidence type="ECO:0000256" key="4">
    <source>
        <dbReference type="ARBA" id="ARBA00022801"/>
    </source>
</evidence>
<feature type="transmembrane region" description="Helical" evidence="7">
    <location>
        <begin position="145"/>
        <end position="166"/>
    </location>
</feature>
<dbReference type="OrthoDB" id="325239at2"/>
<dbReference type="Proteomes" id="UP000231962">
    <property type="component" value="Unassembled WGS sequence"/>
</dbReference>
<sequence>MKSFLTEFPLTLSFVIIIIASQFFLTMGSISPEVVEAFFVSRPGEFYPWNWIGMAFLHADLTHLFWNMIFLFFLGRIVEYRVGKGKWLLFFFMGALISGFLDSLVRGVILSDKEPTIGASGAISGLAAVAALLSPFTIRIKKKNYPFPVFGLAWVMVYSDIVNLFAKDRVAHWAHIGGFMSVIFAAYFLNNKERKQLHTGFILNLVFVVLLLILGFFVGAR</sequence>
<evidence type="ECO:0000256" key="5">
    <source>
        <dbReference type="ARBA" id="ARBA00022989"/>
    </source>
</evidence>
<evidence type="ECO:0000313" key="10">
    <source>
        <dbReference type="EMBL" id="PJZ74522.1"/>
    </source>
</evidence>
<keyword evidence="6 7" id="KW-0472">Membrane</keyword>
<dbReference type="InterPro" id="IPR022764">
    <property type="entry name" value="Peptidase_S54_rhomboid_dom"/>
</dbReference>
<comment type="subcellular location">
    <subcellularLocation>
        <location evidence="1">Membrane</location>
        <topology evidence="1">Multi-pass membrane protein</topology>
    </subcellularLocation>
</comment>
<dbReference type="GO" id="GO:0016020">
    <property type="term" value="C:membrane"/>
    <property type="evidence" value="ECO:0007669"/>
    <property type="project" value="UniProtKB-SubCell"/>
</dbReference>
<dbReference type="Pfam" id="PF01694">
    <property type="entry name" value="Rhomboid"/>
    <property type="match status" value="1"/>
</dbReference>
<organism evidence="10 12">
    <name type="scientific">Leptospira perolatii</name>
    <dbReference type="NCBI Taxonomy" id="2023191"/>
    <lineage>
        <taxon>Bacteria</taxon>
        <taxon>Pseudomonadati</taxon>
        <taxon>Spirochaetota</taxon>
        <taxon>Spirochaetia</taxon>
        <taxon>Leptospirales</taxon>
        <taxon>Leptospiraceae</taxon>
        <taxon>Leptospira</taxon>
    </lineage>
</organism>
<keyword evidence="10" id="KW-0645">Protease</keyword>
<evidence type="ECO:0000259" key="8">
    <source>
        <dbReference type="Pfam" id="PF01694"/>
    </source>
</evidence>
<evidence type="ECO:0000256" key="2">
    <source>
        <dbReference type="ARBA" id="ARBA00009045"/>
    </source>
</evidence>
<gene>
    <name evidence="9" type="ORF">CH360_00165</name>
    <name evidence="10" type="ORF">CH373_00165</name>
</gene>
<reference evidence="11 12" key="1">
    <citation type="submission" date="2017-07" db="EMBL/GenBank/DDBJ databases">
        <title>Leptospira spp. isolated from tropical soils.</title>
        <authorList>
            <person name="Thibeaux R."/>
            <person name="Iraola G."/>
            <person name="Ferres I."/>
            <person name="Bierque E."/>
            <person name="Girault D."/>
            <person name="Soupe-Gilbert M.-E."/>
            <person name="Picardeau M."/>
            <person name="Goarant C."/>
        </authorList>
    </citation>
    <scope>NUCLEOTIDE SEQUENCE [LARGE SCALE GENOMIC DNA]</scope>
    <source>
        <strain evidence="10 12">FH1-B-B1</strain>
        <strain evidence="9 11">FH1-B-C1</strain>
    </source>
</reference>
<dbReference type="InterPro" id="IPR035952">
    <property type="entry name" value="Rhomboid-like_sf"/>
</dbReference>
<dbReference type="GO" id="GO:0004252">
    <property type="term" value="F:serine-type endopeptidase activity"/>
    <property type="evidence" value="ECO:0007669"/>
    <property type="project" value="InterPro"/>
</dbReference>
<feature type="transmembrane region" description="Helical" evidence="7">
    <location>
        <begin position="87"/>
        <end position="105"/>
    </location>
</feature>
<name>A0A2M9ZR34_9LEPT</name>
<keyword evidence="3 7" id="KW-0812">Transmembrane</keyword>
<feature type="transmembrane region" description="Helical" evidence="7">
    <location>
        <begin position="12"/>
        <end position="31"/>
    </location>
</feature>
<feature type="transmembrane region" description="Helical" evidence="7">
    <location>
        <begin position="51"/>
        <end position="75"/>
    </location>
</feature>
<dbReference type="Gene3D" id="1.20.1540.10">
    <property type="entry name" value="Rhomboid-like"/>
    <property type="match status" value="1"/>
</dbReference>
<keyword evidence="11" id="KW-1185">Reference proteome</keyword>
<dbReference type="EMBL" id="NPDY01000001">
    <property type="protein sequence ID" value="PJZ70990.1"/>
    <property type="molecule type" value="Genomic_DNA"/>
</dbReference>
<proteinExistence type="inferred from homology"/>
<evidence type="ECO:0000313" key="12">
    <source>
        <dbReference type="Proteomes" id="UP000231990"/>
    </source>
</evidence>
<evidence type="ECO:0000313" key="9">
    <source>
        <dbReference type="EMBL" id="PJZ70990.1"/>
    </source>
</evidence>
<dbReference type="AlphaFoldDB" id="A0A2M9ZR34"/>
<dbReference type="SUPFAM" id="SSF144091">
    <property type="entry name" value="Rhomboid-like"/>
    <property type="match status" value="1"/>
</dbReference>
<dbReference type="PANTHER" id="PTHR43731">
    <property type="entry name" value="RHOMBOID PROTEASE"/>
    <property type="match status" value="1"/>
</dbReference>
<keyword evidence="5 7" id="KW-1133">Transmembrane helix</keyword>
<evidence type="ECO:0000313" key="11">
    <source>
        <dbReference type="Proteomes" id="UP000231962"/>
    </source>
</evidence>
<evidence type="ECO:0000256" key="3">
    <source>
        <dbReference type="ARBA" id="ARBA00022692"/>
    </source>
</evidence>
<comment type="similarity">
    <text evidence="2">Belongs to the peptidase S54 family.</text>
</comment>
<evidence type="ECO:0000256" key="1">
    <source>
        <dbReference type="ARBA" id="ARBA00004141"/>
    </source>
</evidence>
<evidence type="ECO:0000256" key="6">
    <source>
        <dbReference type="ARBA" id="ARBA00023136"/>
    </source>
</evidence>
<dbReference type="RefSeq" id="WP_100711933.1">
    <property type="nucleotide sequence ID" value="NZ_NPDY01000001.1"/>
</dbReference>
<dbReference type="Proteomes" id="UP000231990">
    <property type="component" value="Unassembled WGS sequence"/>
</dbReference>
<dbReference type="PANTHER" id="PTHR43731:SF14">
    <property type="entry name" value="PRESENILIN-ASSOCIATED RHOMBOID-LIKE PROTEIN, MITOCHONDRIAL"/>
    <property type="match status" value="1"/>
</dbReference>
<evidence type="ECO:0000256" key="7">
    <source>
        <dbReference type="SAM" id="Phobius"/>
    </source>
</evidence>
<feature type="domain" description="Peptidase S54 rhomboid" evidence="8">
    <location>
        <begin position="48"/>
        <end position="189"/>
    </location>
</feature>
<feature type="transmembrane region" description="Helical" evidence="7">
    <location>
        <begin position="201"/>
        <end position="220"/>
    </location>
</feature>
<dbReference type="InterPro" id="IPR050925">
    <property type="entry name" value="Rhomboid_protease_S54"/>
</dbReference>
<dbReference type="EMBL" id="NPDZ01000001">
    <property type="protein sequence ID" value="PJZ74522.1"/>
    <property type="molecule type" value="Genomic_DNA"/>
</dbReference>
<keyword evidence="4" id="KW-0378">Hydrolase</keyword>
<feature type="transmembrane region" description="Helical" evidence="7">
    <location>
        <begin position="117"/>
        <end position="138"/>
    </location>
</feature>
<comment type="caution">
    <text evidence="10">The sequence shown here is derived from an EMBL/GenBank/DDBJ whole genome shotgun (WGS) entry which is preliminary data.</text>
</comment>
<accession>A0A2M9ZR34</accession>
<dbReference type="GO" id="GO:0006508">
    <property type="term" value="P:proteolysis"/>
    <property type="evidence" value="ECO:0007669"/>
    <property type="project" value="UniProtKB-KW"/>
</dbReference>
<feature type="transmembrane region" description="Helical" evidence="7">
    <location>
        <begin position="172"/>
        <end position="189"/>
    </location>
</feature>